<evidence type="ECO:0000256" key="1">
    <source>
        <dbReference type="ARBA" id="ARBA00023125"/>
    </source>
</evidence>
<gene>
    <name evidence="5" type="ORF">J5W02_10390</name>
</gene>
<dbReference type="PANTHER" id="PTHR43479:SF11">
    <property type="entry name" value="ACREF_ENVCD OPERON REPRESSOR-RELATED"/>
    <property type="match status" value="1"/>
</dbReference>
<comment type="caution">
    <text evidence="5">The sequence shown here is derived from an EMBL/GenBank/DDBJ whole genome shotgun (WGS) entry which is preliminary data.</text>
</comment>
<evidence type="ECO:0000313" key="6">
    <source>
        <dbReference type="Proteomes" id="UP000719942"/>
    </source>
</evidence>
<keyword evidence="6" id="KW-1185">Reference proteome</keyword>
<accession>A0ABS7DPK1</accession>
<keyword evidence="3" id="KW-0472">Membrane</keyword>
<dbReference type="PANTHER" id="PTHR43479">
    <property type="entry name" value="ACREF/ENVCD OPERON REPRESSOR-RELATED"/>
    <property type="match status" value="1"/>
</dbReference>
<evidence type="ECO:0000256" key="3">
    <source>
        <dbReference type="SAM" id="Phobius"/>
    </source>
</evidence>
<reference evidence="5 6" key="1">
    <citation type="submission" date="2021-03" db="EMBL/GenBank/DDBJ databases">
        <title>Caproiciproducens sp. nov. isolated from feces of cow.</title>
        <authorList>
            <person name="Choi J.-Y."/>
        </authorList>
    </citation>
    <scope>NUCLEOTIDE SEQUENCE [LARGE SCALE GENOMIC DNA]</scope>
    <source>
        <strain evidence="5 6">AGMB10547</strain>
    </source>
</reference>
<dbReference type="InterPro" id="IPR050624">
    <property type="entry name" value="HTH-type_Tx_Regulator"/>
</dbReference>
<keyword evidence="3" id="KW-1133">Transmembrane helix</keyword>
<dbReference type="InterPro" id="IPR009057">
    <property type="entry name" value="Homeodomain-like_sf"/>
</dbReference>
<dbReference type="Pfam" id="PF00440">
    <property type="entry name" value="TetR_N"/>
    <property type="match status" value="1"/>
</dbReference>
<dbReference type="InterPro" id="IPR001647">
    <property type="entry name" value="HTH_TetR"/>
</dbReference>
<evidence type="ECO:0000313" key="5">
    <source>
        <dbReference type="EMBL" id="MBW7573220.1"/>
    </source>
</evidence>
<keyword evidence="1 2" id="KW-0238">DNA-binding</keyword>
<protein>
    <submittedName>
        <fullName evidence="5">TetR/AcrR family transcriptional regulator</fullName>
    </submittedName>
</protein>
<evidence type="ECO:0000256" key="2">
    <source>
        <dbReference type="PROSITE-ProRule" id="PRU00335"/>
    </source>
</evidence>
<dbReference type="PRINTS" id="PR00455">
    <property type="entry name" value="HTHTETR"/>
</dbReference>
<sequence>MKTTKILENKKLKMTKLYDAAYELFTSKGVHNTIIDDIVKKAGVAKGTFYLYCKDKYDLVDKIILKKSAAVFDGAMKAVAERQKIKEMDFLQSVIFFVDYLIEFFKQDKKLLSLIYKNLSWDLYEKALTYEEMEGAKQIFIQHFITAGGDSEVAKQRLYIVVSMVGAVCYNSIVLGMPYPIDSVKGELYRSIRQILAC</sequence>
<feature type="DNA-binding region" description="H-T-H motif" evidence="2">
    <location>
        <begin position="34"/>
        <end position="53"/>
    </location>
</feature>
<keyword evidence="3" id="KW-0812">Transmembrane</keyword>
<dbReference type="PROSITE" id="PS50977">
    <property type="entry name" value="HTH_TETR_2"/>
    <property type="match status" value="1"/>
</dbReference>
<dbReference type="RefSeq" id="WP_219965609.1">
    <property type="nucleotide sequence ID" value="NZ_JAGFNZ010000003.1"/>
</dbReference>
<feature type="transmembrane region" description="Helical" evidence="3">
    <location>
        <begin position="158"/>
        <end position="181"/>
    </location>
</feature>
<dbReference type="Gene3D" id="1.10.357.10">
    <property type="entry name" value="Tetracycline Repressor, domain 2"/>
    <property type="match status" value="1"/>
</dbReference>
<dbReference type="EMBL" id="JAGFNZ010000003">
    <property type="protein sequence ID" value="MBW7573220.1"/>
    <property type="molecule type" value="Genomic_DNA"/>
</dbReference>
<proteinExistence type="predicted"/>
<organism evidence="5 6">
    <name type="scientific">Caproiciproducens faecalis</name>
    <dbReference type="NCBI Taxonomy" id="2820301"/>
    <lineage>
        <taxon>Bacteria</taxon>
        <taxon>Bacillati</taxon>
        <taxon>Bacillota</taxon>
        <taxon>Clostridia</taxon>
        <taxon>Eubacteriales</taxon>
        <taxon>Acutalibacteraceae</taxon>
        <taxon>Caproiciproducens</taxon>
    </lineage>
</organism>
<name>A0ABS7DPK1_9FIRM</name>
<dbReference type="Proteomes" id="UP000719942">
    <property type="component" value="Unassembled WGS sequence"/>
</dbReference>
<feature type="domain" description="HTH tetR-type" evidence="4">
    <location>
        <begin position="11"/>
        <end position="71"/>
    </location>
</feature>
<evidence type="ECO:0000259" key="4">
    <source>
        <dbReference type="PROSITE" id="PS50977"/>
    </source>
</evidence>
<dbReference type="SUPFAM" id="SSF46689">
    <property type="entry name" value="Homeodomain-like"/>
    <property type="match status" value="1"/>
</dbReference>